<dbReference type="PANTHER" id="PTHR21436">
    <property type="entry name" value="COILED-COIL DOMAIN-CONTAINING PROTEIN 142"/>
    <property type="match status" value="1"/>
</dbReference>
<gene>
    <name evidence="2" type="ORF">EVAR_4004_1</name>
</gene>
<dbReference type="InterPro" id="IPR026700">
    <property type="entry name" value="CCDC142"/>
</dbReference>
<organism evidence="2 3">
    <name type="scientific">Eumeta variegata</name>
    <name type="common">Bagworm moth</name>
    <name type="synonym">Eumeta japonica</name>
    <dbReference type="NCBI Taxonomy" id="151549"/>
    <lineage>
        <taxon>Eukaryota</taxon>
        <taxon>Metazoa</taxon>
        <taxon>Ecdysozoa</taxon>
        <taxon>Arthropoda</taxon>
        <taxon>Hexapoda</taxon>
        <taxon>Insecta</taxon>
        <taxon>Pterygota</taxon>
        <taxon>Neoptera</taxon>
        <taxon>Endopterygota</taxon>
        <taxon>Lepidoptera</taxon>
        <taxon>Glossata</taxon>
        <taxon>Ditrysia</taxon>
        <taxon>Tineoidea</taxon>
        <taxon>Psychidae</taxon>
        <taxon>Oiketicinae</taxon>
        <taxon>Eumeta</taxon>
    </lineage>
</organism>
<accession>A0A4C1T3M1</accession>
<name>A0A4C1T3M1_EUMVA</name>
<dbReference type="InterPro" id="IPR055350">
    <property type="entry name" value="CCDC142_C"/>
</dbReference>
<keyword evidence="3" id="KW-1185">Reference proteome</keyword>
<sequence>MLLPVIKATDDISMLNMILRIMCESWLHHIYVAKVKFSKDGAVQLLADFNEVKNWLNNCKALSAGARKQMLQNEVLRRCEGVGRLLLHAPGDLISMQDSTMQASQQLRKDGNSETPEQLMPAEMYVPNQKQWLTLRAKKIRGPIAFSLCCMILY</sequence>
<dbReference type="Proteomes" id="UP000299102">
    <property type="component" value="Unassembled WGS sequence"/>
</dbReference>
<dbReference type="AlphaFoldDB" id="A0A4C1T3M1"/>
<protein>
    <recommendedName>
        <fullName evidence="1">Coiled-coil protein 142 C-terminal domain-containing protein</fullName>
    </recommendedName>
</protein>
<dbReference type="EMBL" id="BGZK01000034">
    <property type="protein sequence ID" value="GBP09113.1"/>
    <property type="molecule type" value="Genomic_DNA"/>
</dbReference>
<dbReference type="OrthoDB" id="6579237at2759"/>
<dbReference type="PANTHER" id="PTHR21436:SF2">
    <property type="entry name" value="COILED-COIL DOMAIN-CONTAINING PROTEIN 142"/>
    <property type="match status" value="1"/>
</dbReference>
<feature type="domain" description="Coiled-coil protein 142 C-terminal" evidence="1">
    <location>
        <begin position="2"/>
        <end position="90"/>
    </location>
</feature>
<evidence type="ECO:0000313" key="3">
    <source>
        <dbReference type="Proteomes" id="UP000299102"/>
    </source>
</evidence>
<dbReference type="STRING" id="151549.A0A4C1T3M1"/>
<evidence type="ECO:0000313" key="2">
    <source>
        <dbReference type="EMBL" id="GBP09113.1"/>
    </source>
</evidence>
<comment type="caution">
    <text evidence="2">The sequence shown here is derived from an EMBL/GenBank/DDBJ whole genome shotgun (WGS) entry which is preliminary data.</text>
</comment>
<evidence type="ECO:0000259" key="1">
    <source>
        <dbReference type="Pfam" id="PF14923"/>
    </source>
</evidence>
<reference evidence="2 3" key="1">
    <citation type="journal article" date="2019" name="Commun. Biol.">
        <title>The bagworm genome reveals a unique fibroin gene that provides high tensile strength.</title>
        <authorList>
            <person name="Kono N."/>
            <person name="Nakamura H."/>
            <person name="Ohtoshi R."/>
            <person name="Tomita M."/>
            <person name="Numata K."/>
            <person name="Arakawa K."/>
        </authorList>
    </citation>
    <scope>NUCLEOTIDE SEQUENCE [LARGE SCALE GENOMIC DNA]</scope>
</reference>
<proteinExistence type="predicted"/>
<dbReference type="Pfam" id="PF14923">
    <property type="entry name" value="CCDC142"/>
    <property type="match status" value="1"/>
</dbReference>